<dbReference type="EMBL" id="BAABJK010000003">
    <property type="protein sequence ID" value="GAA4960007.1"/>
    <property type="molecule type" value="Genomic_DNA"/>
</dbReference>
<evidence type="ECO:0008006" key="3">
    <source>
        <dbReference type="Google" id="ProtNLM"/>
    </source>
</evidence>
<protein>
    <recommendedName>
        <fullName evidence="3">Lipoprotein</fullName>
    </recommendedName>
</protein>
<organism evidence="1 2">
    <name type="scientific">Algibacter aquimarinus</name>
    <dbReference type="NCBI Taxonomy" id="1136748"/>
    <lineage>
        <taxon>Bacteria</taxon>
        <taxon>Pseudomonadati</taxon>
        <taxon>Bacteroidota</taxon>
        <taxon>Flavobacteriia</taxon>
        <taxon>Flavobacteriales</taxon>
        <taxon>Flavobacteriaceae</taxon>
        <taxon>Algibacter</taxon>
    </lineage>
</organism>
<accession>A0ABP9H2E0</accession>
<dbReference type="Proteomes" id="UP001501692">
    <property type="component" value="Unassembled WGS sequence"/>
</dbReference>
<evidence type="ECO:0000313" key="2">
    <source>
        <dbReference type="Proteomes" id="UP001501692"/>
    </source>
</evidence>
<name>A0ABP9H2E0_9FLAO</name>
<proteinExistence type="predicted"/>
<dbReference type="PROSITE" id="PS51257">
    <property type="entry name" value="PROKAR_LIPOPROTEIN"/>
    <property type="match status" value="1"/>
</dbReference>
<sequence>MKSKIFLISFIILIISCKSAKEKRSCFENIKDKTILNINTFNNLKTYLRIEENEFEDVLYIIDGIPIEDSLIKHLINKKDFDLLDAKYLNIETTTFCKPSAKIILISTNKCLNKYK</sequence>
<keyword evidence="2" id="KW-1185">Reference proteome</keyword>
<comment type="caution">
    <text evidence="1">The sequence shown here is derived from an EMBL/GenBank/DDBJ whole genome shotgun (WGS) entry which is preliminary data.</text>
</comment>
<reference evidence="2" key="1">
    <citation type="journal article" date="2019" name="Int. J. Syst. Evol. Microbiol.">
        <title>The Global Catalogue of Microorganisms (GCM) 10K type strain sequencing project: providing services to taxonomists for standard genome sequencing and annotation.</title>
        <authorList>
            <consortium name="The Broad Institute Genomics Platform"/>
            <consortium name="The Broad Institute Genome Sequencing Center for Infectious Disease"/>
            <person name="Wu L."/>
            <person name="Ma J."/>
        </authorList>
    </citation>
    <scope>NUCLEOTIDE SEQUENCE [LARGE SCALE GENOMIC DNA]</scope>
    <source>
        <strain evidence="2">JCM 18287</strain>
    </source>
</reference>
<gene>
    <name evidence="1" type="ORF">GCM10023315_04690</name>
</gene>
<dbReference type="RefSeq" id="WP_345164140.1">
    <property type="nucleotide sequence ID" value="NZ_BAABJK010000003.1"/>
</dbReference>
<evidence type="ECO:0000313" key="1">
    <source>
        <dbReference type="EMBL" id="GAA4960007.1"/>
    </source>
</evidence>